<dbReference type="GO" id="GO:0008473">
    <property type="term" value="F:ornithine cyclodeaminase activity"/>
    <property type="evidence" value="ECO:0007669"/>
    <property type="project" value="UniProtKB-EC"/>
</dbReference>
<sequence>MLYLTDEKLNHLLTYETLVPALRDMHKVPPEVLEDMLLEQPAVAGGVDRILNRAAWQQGKALGVKLATIFPNNGKDGSDLPSIQALYVLFDGTNGSPQAVMDGTVLTWRKTAADSALGASFLARDDVEHMVMVGAGSMAPELIKAHLSVRPSLRRVSIFNRSAGRADDLVARLSTEAPGVSFSRVDDLEAAVGEADLVCCATMSQTPVVSGAWLRPGTHLDLIGAYTAEMREADDEALRRGRLFVDSRDTTIKHIGELMIPLRTGVIAESDVLADLVDLCRGEAPGRQTAEEITIFKNGGGGHLDLMTARHAITRASEEGVA</sequence>
<evidence type="ECO:0000313" key="3">
    <source>
        <dbReference type="Proteomes" id="UP000581135"/>
    </source>
</evidence>
<keyword evidence="2" id="KW-0456">Lyase</keyword>
<dbReference type="EMBL" id="JACHXA010000002">
    <property type="protein sequence ID" value="MBB3064417.1"/>
    <property type="molecule type" value="Genomic_DNA"/>
</dbReference>
<dbReference type="Proteomes" id="UP000581135">
    <property type="component" value="Unassembled WGS sequence"/>
</dbReference>
<organism evidence="2 3">
    <name type="scientific">Limibacillus halophilus</name>
    <dbReference type="NCBI Taxonomy" id="1579333"/>
    <lineage>
        <taxon>Bacteria</taxon>
        <taxon>Pseudomonadati</taxon>
        <taxon>Pseudomonadota</taxon>
        <taxon>Alphaproteobacteria</taxon>
        <taxon>Rhodospirillales</taxon>
        <taxon>Rhodovibrionaceae</taxon>
        <taxon>Limibacillus</taxon>
    </lineage>
</organism>
<comment type="similarity">
    <text evidence="1">Belongs to the ornithine cyclodeaminase/mu-crystallin family.</text>
</comment>
<dbReference type="InterPro" id="IPR023401">
    <property type="entry name" value="ODC_N"/>
</dbReference>
<dbReference type="Pfam" id="PF02423">
    <property type="entry name" value="OCD_Mu_crystall"/>
    <property type="match status" value="1"/>
</dbReference>
<proteinExistence type="inferred from homology"/>
<dbReference type="Gene3D" id="3.30.1780.10">
    <property type="entry name" value="ornithine cyclodeaminase, domain 1"/>
    <property type="match status" value="1"/>
</dbReference>
<dbReference type="RefSeq" id="WP_246377424.1">
    <property type="nucleotide sequence ID" value="NZ_JACHXA010000002.1"/>
</dbReference>
<dbReference type="InterPro" id="IPR003462">
    <property type="entry name" value="ODC_Mu_crystall"/>
</dbReference>
<evidence type="ECO:0000313" key="2">
    <source>
        <dbReference type="EMBL" id="MBB3064417.1"/>
    </source>
</evidence>
<dbReference type="Gene3D" id="3.40.50.720">
    <property type="entry name" value="NAD(P)-binding Rossmann-like Domain"/>
    <property type="match status" value="1"/>
</dbReference>
<keyword evidence="3" id="KW-1185">Reference proteome</keyword>
<reference evidence="2 3" key="1">
    <citation type="submission" date="2020-08" db="EMBL/GenBank/DDBJ databases">
        <title>Genomic Encyclopedia of Type Strains, Phase III (KMG-III): the genomes of soil and plant-associated and newly described type strains.</title>
        <authorList>
            <person name="Whitman W."/>
        </authorList>
    </citation>
    <scope>NUCLEOTIDE SEQUENCE [LARGE SCALE GENOMIC DNA]</scope>
    <source>
        <strain evidence="2 3">CECT 8803</strain>
    </source>
</reference>
<dbReference type="PANTHER" id="PTHR13812">
    <property type="entry name" value="KETIMINE REDUCTASE MU-CRYSTALLIN"/>
    <property type="match status" value="1"/>
</dbReference>
<dbReference type="AlphaFoldDB" id="A0A839SNE3"/>
<protein>
    <submittedName>
        <fullName evidence="2">Ornithine cyclodeaminase</fullName>
        <ecNumber evidence="2">4.3.1.12</ecNumber>
    </submittedName>
</protein>
<dbReference type="GO" id="GO:0016491">
    <property type="term" value="F:oxidoreductase activity"/>
    <property type="evidence" value="ECO:0007669"/>
    <property type="project" value="UniProtKB-ARBA"/>
</dbReference>
<dbReference type="GO" id="GO:0005737">
    <property type="term" value="C:cytoplasm"/>
    <property type="evidence" value="ECO:0007669"/>
    <property type="project" value="TreeGrafter"/>
</dbReference>
<evidence type="ECO:0000256" key="1">
    <source>
        <dbReference type="ARBA" id="ARBA00008903"/>
    </source>
</evidence>
<name>A0A839SNE3_9PROT</name>
<dbReference type="InterPro" id="IPR036291">
    <property type="entry name" value="NAD(P)-bd_dom_sf"/>
</dbReference>
<dbReference type="PANTHER" id="PTHR13812:SF19">
    <property type="entry name" value="KETIMINE REDUCTASE MU-CRYSTALLIN"/>
    <property type="match status" value="1"/>
</dbReference>
<dbReference type="EC" id="4.3.1.12" evidence="2"/>
<dbReference type="PIRSF" id="PIRSF001439">
    <property type="entry name" value="CryM"/>
    <property type="match status" value="1"/>
</dbReference>
<dbReference type="GO" id="GO:0019752">
    <property type="term" value="P:carboxylic acid metabolic process"/>
    <property type="evidence" value="ECO:0007669"/>
    <property type="project" value="UniProtKB-ARBA"/>
</dbReference>
<dbReference type="FunFam" id="3.40.50.720:FF:000311">
    <property type="entry name" value="Ornithine cyclodeaminase"/>
    <property type="match status" value="1"/>
</dbReference>
<comment type="caution">
    <text evidence="2">The sequence shown here is derived from an EMBL/GenBank/DDBJ whole genome shotgun (WGS) entry which is preliminary data.</text>
</comment>
<dbReference type="SUPFAM" id="SSF51735">
    <property type="entry name" value="NAD(P)-binding Rossmann-fold domains"/>
    <property type="match status" value="1"/>
</dbReference>
<accession>A0A839SNE3</accession>
<gene>
    <name evidence="2" type="ORF">FHR98_000689</name>
</gene>